<evidence type="ECO:0000256" key="2">
    <source>
        <dbReference type="ARBA" id="ARBA00003906"/>
    </source>
</evidence>
<keyword evidence="5" id="KW-0560">Oxidoreductase</keyword>
<dbReference type="PANTHER" id="PTHR43257">
    <property type="entry name" value="PYRUVATE DEHYDROGENASE E1 COMPONENT BETA SUBUNIT"/>
    <property type="match status" value="1"/>
</dbReference>
<evidence type="ECO:0000256" key="5">
    <source>
        <dbReference type="ARBA" id="ARBA00023002"/>
    </source>
</evidence>
<dbReference type="Gene3D" id="3.40.50.920">
    <property type="match status" value="1"/>
</dbReference>
<organism evidence="9 10">
    <name type="scientific">Pelagibacterium lentulum</name>
    <dbReference type="NCBI Taxonomy" id="2029865"/>
    <lineage>
        <taxon>Bacteria</taxon>
        <taxon>Pseudomonadati</taxon>
        <taxon>Pseudomonadota</taxon>
        <taxon>Alphaproteobacteria</taxon>
        <taxon>Hyphomicrobiales</taxon>
        <taxon>Devosiaceae</taxon>
        <taxon>Pelagibacterium</taxon>
    </lineage>
</organism>
<dbReference type="OrthoDB" id="9780894at2"/>
<comment type="caution">
    <text evidence="9">The sequence shown here is derived from an EMBL/GenBank/DDBJ whole genome shotgun (WGS) entry which is preliminary data.</text>
</comment>
<dbReference type="Pfam" id="PF02779">
    <property type="entry name" value="Transket_pyr"/>
    <property type="match status" value="1"/>
</dbReference>
<feature type="domain" description="Transketolase-like pyrimidine-binding" evidence="8">
    <location>
        <begin position="474"/>
        <end position="647"/>
    </location>
</feature>
<evidence type="ECO:0000256" key="7">
    <source>
        <dbReference type="ARBA" id="ARBA00030680"/>
    </source>
</evidence>
<reference evidence="9 10" key="1">
    <citation type="journal article" date="2014" name="Int. J. Syst. Evol. Microbiol.">
        <title>Complete genome sequence of Corynebacterium casei LMG S-19264T (=DSM 44701T), isolated from a smear-ripened cheese.</title>
        <authorList>
            <consortium name="US DOE Joint Genome Institute (JGI-PGF)"/>
            <person name="Walter F."/>
            <person name="Albersmeier A."/>
            <person name="Kalinowski J."/>
            <person name="Ruckert C."/>
        </authorList>
    </citation>
    <scope>NUCLEOTIDE SEQUENCE [LARGE SCALE GENOMIC DNA]</scope>
    <source>
        <strain evidence="9 10">CGMCC 1.15896</strain>
    </source>
</reference>
<dbReference type="InterPro" id="IPR009014">
    <property type="entry name" value="Transketo_C/PFOR_II"/>
</dbReference>
<dbReference type="SUPFAM" id="SSF52518">
    <property type="entry name" value="Thiamin diphosphate-binding fold (THDP-binding)"/>
    <property type="match status" value="2"/>
</dbReference>
<dbReference type="EMBL" id="BMKB01000002">
    <property type="protein sequence ID" value="GGA48330.1"/>
    <property type="molecule type" value="Genomic_DNA"/>
</dbReference>
<evidence type="ECO:0000256" key="6">
    <source>
        <dbReference type="ARBA" id="ARBA00023052"/>
    </source>
</evidence>
<comment type="subunit">
    <text evidence="3">Homodimer. Part of the 2-oxoglutarate dehydrogenase (OGDH) complex composed of E1 (2-oxoglutarate dehydrogenase), E2 (dihydrolipoamide succinyltransferase) and E3 (dihydrolipoamide dehydrogenase); the complex contains multiple copies of the three enzymatic components (E1, E2 and E3).</text>
</comment>
<gene>
    <name evidence="9" type="ORF">GCM10011499_17780</name>
</gene>
<evidence type="ECO:0000256" key="1">
    <source>
        <dbReference type="ARBA" id="ARBA00001964"/>
    </source>
</evidence>
<dbReference type="Proteomes" id="UP000596977">
    <property type="component" value="Unassembled WGS sequence"/>
</dbReference>
<comment type="cofactor">
    <cofactor evidence="1">
        <name>thiamine diphosphate</name>
        <dbReference type="ChEBI" id="CHEBI:58937"/>
    </cofactor>
</comment>
<dbReference type="Gene3D" id="3.40.50.970">
    <property type="match status" value="2"/>
</dbReference>
<keyword evidence="6" id="KW-0786">Thiamine pyrophosphate</keyword>
<dbReference type="Pfam" id="PF02780">
    <property type="entry name" value="Transketolase_C"/>
    <property type="match status" value="1"/>
</dbReference>
<dbReference type="RefSeq" id="WP_127070948.1">
    <property type="nucleotide sequence ID" value="NZ_BMKB01000002.1"/>
</dbReference>
<evidence type="ECO:0000256" key="4">
    <source>
        <dbReference type="ARBA" id="ARBA00013321"/>
    </source>
</evidence>
<keyword evidence="9" id="KW-0670">Pyruvate</keyword>
<dbReference type="InterPro" id="IPR029061">
    <property type="entry name" value="THDP-binding"/>
</dbReference>
<protein>
    <recommendedName>
        <fullName evidence="4">2-oxoglutarate dehydrogenase E1 component</fullName>
    </recommendedName>
    <alternativeName>
        <fullName evidence="7">Alpha-ketoglutarate dehydrogenase</fullName>
    </alternativeName>
</protein>
<comment type="function">
    <text evidence="2">E1 component of the 2-oxoglutarate dehydrogenase (OGDH) complex which catalyzes the decarboxylation of 2-oxoglutarate, the first step in the conversion of 2-oxoglutarate to succinyl-CoA and CO(2).</text>
</comment>
<dbReference type="SMART" id="SM00861">
    <property type="entry name" value="Transket_pyr"/>
    <property type="match status" value="1"/>
</dbReference>
<dbReference type="CDD" id="cd02000">
    <property type="entry name" value="TPP_E1_PDC_ADC_BCADC"/>
    <property type="match status" value="1"/>
</dbReference>
<sequence length="820" mass="88674">MPKQLVIEPEHMRRKGEIKFASIPVHSYDRAFSEERAARGDAALKNILRHMMIVREFETMLGTFKATGAYRDIPFTYKGPAHLSIGQEGAAVGAALALAPNDHIFGSHRSHGEFIAKSLAAIDQLDPASLEAIMAEHEDGRLRDGTAAHIGGEGKALAENFMLFGLLSEIFMRSNGFNGGMGGSMHAFFPPFGAYPNNAIVGGSAGIATGAALRKKLARENGICVANAGDGSTGCGPVWEAMNFASMAQFNALWDESRKGGLPVLFFFSNNFYAMGGQTIGETMGWERLSRIGAAINADSMHAETIDGTNPLAVADAVARKKALLLEGRGPALLDVECYRSAGHSTTDANVYRSRDELKAWEAFDPIVRFQTQLVEDGVMTEGDVLEMREIVGRTIEAVTRAAVDPEAAPIVNVEGDPTLIGKLMFTHNDIAPPSSPVPLIKQPEDVAAFRQLKRKSRFGLDADGNILSGMRAITLRDGLTESILHHMTLDESLVAYGEECREWGGAFGVYRGLSEILPYHRLFNSPISEAAIVATAVGHALEGGRSLVELMYGDFIGRAGDEIFNQMAKWHAMSGGMLNVPVVLRCSVGSKYGAQHSQDWSSLIAHIPGLKVIYPATPYDAKGLMASALSSNDPVVFFESQRLYDTVEKFQPEGVPEDYYRIPIGEPDIKRSGNDLTILTIGPSLYPALAAAEALDKSAGLSVEVIDARSLVPFNYDKVLESVKKTGFLLIVSEASERGSFAMTLSSNVSRFAFGDLKAAPRVLGSPNWIVPGAEMESTYFPQVADIIDVVTGEFFPEKKTPAQGSRNWDARDLARMAL</sequence>
<evidence type="ECO:0000259" key="8">
    <source>
        <dbReference type="SMART" id="SM00861"/>
    </source>
</evidence>
<evidence type="ECO:0000313" key="10">
    <source>
        <dbReference type="Proteomes" id="UP000596977"/>
    </source>
</evidence>
<proteinExistence type="predicted"/>
<dbReference type="InterPro" id="IPR001017">
    <property type="entry name" value="DH_E1"/>
</dbReference>
<dbReference type="SUPFAM" id="SSF52922">
    <property type="entry name" value="TK C-terminal domain-like"/>
    <property type="match status" value="1"/>
</dbReference>
<dbReference type="InterPro" id="IPR005475">
    <property type="entry name" value="Transketolase-like_Pyr-bd"/>
</dbReference>
<dbReference type="PANTHER" id="PTHR43257:SF2">
    <property type="entry name" value="PYRUVATE DEHYDROGENASE E1 COMPONENT SUBUNIT BETA"/>
    <property type="match status" value="1"/>
</dbReference>
<dbReference type="InterPro" id="IPR033248">
    <property type="entry name" value="Transketolase_C"/>
</dbReference>
<name>A0A916RAI6_9HYPH</name>
<dbReference type="GO" id="GO:0016624">
    <property type="term" value="F:oxidoreductase activity, acting on the aldehyde or oxo group of donors, disulfide as acceptor"/>
    <property type="evidence" value="ECO:0007669"/>
    <property type="project" value="InterPro"/>
</dbReference>
<dbReference type="AlphaFoldDB" id="A0A916RAI6"/>
<evidence type="ECO:0000313" key="9">
    <source>
        <dbReference type="EMBL" id="GGA48330.1"/>
    </source>
</evidence>
<keyword evidence="10" id="KW-1185">Reference proteome</keyword>
<accession>A0A916RAI6</accession>
<evidence type="ECO:0000256" key="3">
    <source>
        <dbReference type="ARBA" id="ARBA00011301"/>
    </source>
</evidence>
<dbReference type="Pfam" id="PF00676">
    <property type="entry name" value="E1_dh"/>
    <property type="match status" value="1"/>
</dbReference>